<proteinExistence type="predicted"/>
<comment type="caution">
    <text evidence="2">The sequence shown here is derived from an EMBL/GenBank/DDBJ whole genome shotgun (WGS) entry which is preliminary data.</text>
</comment>
<evidence type="ECO:0000259" key="1">
    <source>
        <dbReference type="Pfam" id="PF21777"/>
    </source>
</evidence>
<dbReference type="InterPro" id="IPR048623">
    <property type="entry name" value="SDR-like_proteobact"/>
</dbReference>
<evidence type="ECO:0000313" key="2">
    <source>
        <dbReference type="EMBL" id="PZQ54778.1"/>
    </source>
</evidence>
<name>A0A2W5NQR4_9SPHN</name>
<dbReference type="EMBL" id="QFPX01000008">
    <property type="protein sequence ID" value="PZQ54778.1"/>
    <property type="molecule type" value="Genomic_DNA"/>
</dbReference>
<protein>
    <recommendedName>
        <fullName evidence="1">Short chain dehydrogenase-like proteobacteria domain-containing protein</fullName>
    </recommendedName>
</protein>
<evidence type="ECO:0000313" key="3">
    <source>
        <dbReference type="Proteomes" id="UP000249082"/>
    </source>
</evidence>
<accession>A0A2W5NQR4</accession>
<reference evidence="2 3" key="1">
    <citation type="submission" date="2017-08" db="EMBL/GenBank/DDBJ databases">
        <title>Infants hospitalized years apart are colonized by the same room-sourced microbial strains.</title>
        <authorList>
            <person name="Brooks B."/>
            <person name="Olm M.R."/>
            <person name="Firek B.A."/>
            <person name="Baker R."/>
            <person name="Thomas B.C."/>
            <person name="Morowitz M.J."/>
            <person name="Banfield J.F."/>
        </authorList>
    </citation>
    <scope>NUCLEOTIDE SEQUENCE [LARGE SCALE GENOMIC DNA]</scope>
    <source>
        <strain evidence="2">S2_005_002_R2_33</strain>
    </source>
</reference>
<feature type="domain" description="Short chain dehydrogenase-like proteobacteria" evidence="1">
    <location>
        <begin position="3"/>
        <end position="99"/>
    </location>
</feature>
<organism evidence="2 3">
    <name type="scientific">Novosphingobium pentaromativorans</name>
    <dbReference type="NCBI Taxonomy" id="205844"/>
    <lineage>
        <taxon>Bacteria</taxon>
        <taxon>Pseudomonadati</taxon>
        <taxon>Pseudomonadota</taxon>
        <taxon>Alphaproteobacteria</taxon>
        <taxon>Sphingomonadales</taxon>
        <taxon>Sphingomonadaceae</taxon>
        <taxon>Novosphingobium</taxon>
    </lineage>
</organism>
<sequence>MILRVGPLADNPLDAAARFHAEVLPEARAVLARGSDLTLVFPVAARDHRGWRLAAVQELARQYAPRRVNALSGAEEAGLAATAEWLAGAESITGQYLRLDEIGAGSVVSPQQ</sequence>
<gene>
    <name evidence="2" type="ORF">DI555_12225</name>
</gene>
<dbReference type="AlphaFoldDB" id="A0A2W5NQR4"/>
<dbReference type="Proteomes" id="UP000249082">
    <property type="component" value="Unassembled WGS sequence"/>
</dbReference>
<dbReference type="Pfam" id="PF21777">
    <property type="entry name" value="SDR-like"/>
    <property type="match status" value="1"/>
</dbReference>